<keyword evidence="2" id="KW-1185">Reference proteome</keyword>
<reference evidence="1 2" key="1">
    <citation type="submission" date="2021-06" db="EMBL/GenBank/DDBJ databases">
        <title>Caerostris darwini draft genome.</title>
        <authorList>
            <person name="Kono N."/>
            <person name="Arakawa K."/>
        </authorList>
    </citation>
    <scope>NUCLEOTIDE SEQUENCE [LARGE SCALE GENOMIC DNA]</scope>
</reference>
<organism evidence="1 2">
    <name type="scientific">Caerostris darwini</name>
    <dbReference type="NCBI Taxonomy" id="1538125"/>
    <lineage>
        <taxon>Eukaryota</taxon>
        <taxon>Metazoa</taxon>
        <taxon>Ecdysozoa</taxon>
        <taxon>Arthropoda</taxon>
        <taxon>Chelicerata</taxon>
        <taxon>Arachnida</taxon>
        <taxon>Araneae</taxon>
        <taxon>Araneomorphae</taxon>
        <taxon>Entelegynae</taxon>
        <taxon>Araneoidea</taxon>
        <taxon>Araneidae</taxon>
        <taxon>Caerostris</taxon>
    </lineage>
</organism>
<protein>
    <submittedName>
        <fullName evidence="1">Uncharacterized protein</fullName>
    </submittedName>
</protein>
<evidence type="ECO:0000313" key="2">
    <source>
        <dbReference type="Proteomes" id="UP001054837"/>
    </source>
</evidence>
<sequence length="92" mass="10413">MVVMSMMVSNMMYFMSSSVVYRDGNWDRNGMRVVPVVPLAQQLGEDSCCKEGFQATTATSTTMMMGHCRDQVRWGHGQKKKCEKKTDGDEPH</sequence>
<evidence type="ECO:0000313" key="1">
    <source>
        <dbReference type="EMBL" id="GIY58643.1"/>
    </source>
</evidence>
<comment type="caution">
    <text evidence="1">The sequence shown here is derived from an EMBL/GenBank/DDBJ whole genome shotgun (WGS) entry which is preliminary data.</text>
</comment>
<accession>A0AAV4ULI5</accession>
<gene>
    <name evidence="1" type="ORF">CDAR_226301</name>
</gene>
<dbReference type="AlphaFoldDB" id="A0AAV4ULI5"/>
<proteinExistence type="predicted"/>
<name>A0AAV4ULI5_9ARAC</name>
<dbReference type="EMBL" id="BPLQ01011521">
    <property type="protein sequence ID" value="GIY58643.1"/>
    <property type="molecule type" value="Genomic_DNA"/>
</dbReference>
<dbReference type="Proteomes" id="UP001054837">
    <property type="component" value="Unassembled WGS sequence"/>
</dbReference>